<evidence type="ECO:0000313" key="3">
    <source>
        <dbReference type="Proteomes" id="UP000464178"/>
    </source>
</evidence>
<gene>
    <name evidence="2" type="ORF">SOIL9_23020</name>
</gene>
<dbReference type="EMBL" id="LR593886">
    <property type="protein sequence ID" value="VTR95412.1"/>
    <property type="molecule type" value="Genomic_DNA"/>
</dbReference>
<name>A0A6P2D7E7_9BACT</name>
<accession>A0A6P2D7E7</accession>
<dbReference type="KEGG" id="gms:SOIL9_23020"/>
<keyword evidence="1" id="KW-0812">Transmembrane</keyword>
<evidence type="ECO:0000256" key="1">
    <source>
        <dbReference type="SAM" id="Phobius"/>
    </source>
</evidence>
<organism evidence="2 3">
    <name type="scientific">Gemmata massiliana</name>
    <dbReference type="NCBI Taxonomy" id="1210884"/>
    <lineage>
        <taxon>Bacteria</taxon>
        <taxon>Pseudomonadati</taxon>
        <taxon>Planctomycetota</taxon>
        <taxon>Planctomycetia</taxon>
        <taxon>Gemmatales</taxon>
        <taxon>Gemmataceae</taxon>
        <taxon>Gemmata</taxon>
    </lineage>
</organism>
<sequence>MRNHNVGAAAKVVVLVAGAVVAAGIGFVVTGWIASQPPVLTVVAATALCLSSAIATFLLADAVFRHTPQFGPIAVLMGTGVRMAVAVVGVLLLSEALAKHGTPRDEFAGWVAYLYIATLAIECGLLMYGSKTHVIPEKAP</sequence>
<feature type="transmembrane region" description="Helical" evidence="1">
    <location>
        <begin position="12"/>
        <end position="33"/>
    </location>
</feature>
<proteinExistence type="predicted"/>
<dbReference type="RefSeq" id="WP_162669830.1">
    <property type="nucleotide sequence ID" value="NZ_LR593886.1"/>
</dbReference>
<keyword evidence="1" id="KW-0472">Membrane</keyword>
<dbReference type="AlphaFoldDB" id="A0A6P2D7E7"/>
<protein>
    <recommendedName>
        <fullName evidence="4">ATP synthase protein I</fullName>
    </recommendedName>
</protein>
<keyword evidence="3" id="KW-1185">Reference proteome</keyword>
<reference evidence="2 3" key="1">
    <citation type="submission" date="2019-05" db="EMBL/GenBank/DDBJ databases">
        <authorList>
            <consortium name="Science for Life Laboratories"/>
        </authorList>
    </citation>
    <scope>NUCLEOTIDE SEQUENCE [LARGE SCALE GENOMIC DNA]</scope>
    <source>
        <strain evidence="2">Soil9</strain>
    </source>
</reference>
<feature type="transmembrane region" description="Helical" evidence="1">
    <location>
        <begin position="72"/>
        <end position="92"/>
    </location>
</feature>
<dbReference type="Proteomes" id="UP000464178">
    <property type="component" value="Chromosome"/>
</dbReference>
<evidence type="ECO:0000313" key="2">
    <source>
        <dbReference type="EMBL" id="VTR95412.1"/>
    </source>
</evidence>
<feature type="transmembrane region" description="Helical" evidence="1">
    <location>
        <begin position="107"/>
        <end position="128"/>
    </location>
</feature>
<evidence type="ECO:0008006" key="4">
    <source>
        <dbReference type="Google" id="ProtNLM"/>
    </source>
</evidence>
<feature type="transmembrane region" description="Helical" evidence="1">
    <location>
        <begin position="39"/>
        <end position="60"/>
    </location>
</feature>
<keyword evidence="1" id="KW-1133">Transmembrane helix</keyword>